<evidence type="ECO:0000313" key="11">
    <source>
        <dbReference type="EnsemblProtists" id="EOD27349"/>
    </source>
</evidence>
<evidence type="ECO:0000256" key="4">
    <source>
        <dbReference type="ARBA" id="ARBA00022679"/>
    </source>
</evidence>
<dbReference type="PaxDb" id="2903-EOD27349"/>
<evidence type="ECO:0000256" key="6">
    <source>
        <dbReference type="ARBA" id="ARBA00022968"/>
    </source>
</evidence>
<dbReference type="GO" id="GO:0000139">
    <property type="term" value="C:Golgi membrane"/>
    <property type="evidence" value="ECO:0007669"/>
    <property type="project" value="UniProtKB-SubCell"/>
</dbReference>
<evidence type="ECO:0000256" key="3">
    <source>
        <dbReference type="ARBA" id="ARBA00022676"/>
    </source>
</evidence>
<evidence type="ECO:0000256" key="7">
    <source>
        <dbReference type="ARBA" id="ARBA00022989"/>
    </source>
</evidence>
<keyword evidence="8 10" id="KW-0333">Golgi apparatus</keyword>
<accession>A0A0D3JV14</accession>
<comment type="similarity">
    <text evidence="2 10">Belongs to the glycosyltransferase 31 family.</text>
</comment>
<evidence type="ECO:0000256" key="2">
    <source>
        <dbReference type="ARBA" id="ARBA00008661"/>
    </source>
</evidence>
<evidence type="ECO:0000256" key="5">
    <source>
        <dbReference type="ARBA" id="ARBA00022692"/>
    </source>
</evidence>
<dbReference type="Proteomes" id="UP000013827">
    <property type="component" value="Unassembled WGS sequence"/>
</dbReference>
<evidence type="ECO:0000313" key="12">
    <source>
        <dbReference type="Proteomes" id="UP000013827"/>
    </source>
</evidence>
<reference evidence="12" key="1">
    <citation type="journal article" date="2013" name="Nature">
        <title>Pan genome of the phytoplankton Emiliania underpins its global distribution.</title>
        <authorList>
            <person name="Read B.A."/>
            <person name="Kegel J."/>
            <person name="Klute M.J."/>
            <person name="Kuo A."/>
            <person name="Lefebvre S.C."/>
            <person name="Maumus F."/>
            <person name="Mayer C."/>
            <person name="Miller J."/>
            <person name="Monier A."/>
            <person name="Salamov A."/>
            <person name="Young J."/>
            <person name="Aguilar M."/>
            <person name="Claverie J.M."/>
            <person name="Frickenhaus S."/>
            <person name="Gonzalez K."/>
            <person name="Herman E.K."/>
            <person name="Lin Y.C."/>
            <person name="Napier J."/>
            <person name="Ogata H."/>
            <person name="Sarno A.F."/>
            <person name="Shmutz J."/>
            <person name="Schroeder D."/>
            <person name="de Vargas C."/>
            <person name="Verret F."/>
            <person name="von Dassow P."/>
            <person name="Valentin K."/>
            <person name="Van de Peer Y."/>
            <person name="Wheeler G."/>
            <person name="Dacks J.B."/>
            <person name="Delwiche C.F."/>
            <person name="Dyhrman S.T."/>
            <person name="Glockner G."/>
            <person name="John U."/>
            <person name="Richards T."/>
            <person name="Worden A.Z."/>
            <person name="Zhang X."/>
            <person name="Grigoriev I.V."/>
            <person name="Allen A.E."/>
            <person name="Bidle K."/>
            <person name="Borodovsky M."/>
            <person name="Bowler C."/>
            <person name="Brownlee C."/>
            <person name="Cock J.M."/>
            <person name="Elias M."/>
            <person name="Gladyshev V.N."/>
            <person name="Groth M."/>
            <person name="Guda C."/>
            <person name="Hadaegh A."/>
            <person name="Iglesias-Rodriguez M.D."/>
            <person name="Jenkins J."/>
            <person name="Jones B.M."/>
            <person name="Lawson T."/>
            <person name="Leese F."/>
            <person name="Lindquist E."/>
            <person name="Lobanov A."/>
            <person name="Lomsadze A."/>
            <person name="Malik S.B."/>
            <person name="Marsh M.E."/>
            <person name="Mackinder L."/>
            <person name="Mock T."/>
            <person name="Mueller-Roeber B."/>
            <person name="Pagarete A."/>
            <person name="Parker M."/>
            <person name="Probert I."/>
            <person name="Quesneville H."/>
            <person name="Raines C."/>
            <person name="Rensing S.A."/>
            <person name="Riano-Pachon D.M."/>
            <person name="Richier S."/>
            <person name="Rokitta S."/>
            <person name="Shiraiwa Y."/>
            <person name="Soanes D.M."/>
            <person name="van der Giezen M."/>
            <person name="Wahlund T.M."/>
            <person name="Williams B."/>
            <person name="Wilson W."/>
            <person name="Wolfe G."/>
            <person name="Wurch L.L."/>
        </authorList>
    </citation>
    <scope>NUCLEOTIDE SEQUENCE</scope>
</reference>
<keyword evidence="3 10" id="KW-0328">Glycosyltransferase</keyword>
<dbReference type="HOGENOM" id="CLU_824944_0_0_1"/>
<dbReference type="EnsemblProtists" id="EOD27349">
    <property type="protein sequence ID" value="EOD27349"/>
    <property type="gene ID" value="EMIHUDRAFT_114706"/>
</dbReference>
<keyword evidence="9" id="KW-0472">Membrane</keyword>
<keyword evidence="7" id="KW-1133">Transmembrane helix</keyword>
<keyword evidence="5" id="KW-0812">Transmembrane</keyword>
<dbReference type="InterPro" id="IPR002659">
    <property type="entry name" value="Glyco_trans_31"/>
</dbReference>
<evidence type="ECO:0000256" key="9">
    <source>
        <dbReference type="ARBA" id="ARBA00023136"/>
    </source>
</evidence>
<organism evidence="11 12">
    <name type="scientific">Emiliania huxleyi (strain CCMP1516)</name>
    <dbReference type="NCBI Taxonomy" id="280463"/>
    <lineage>
        <taxon>Eukaryota</taxon>
        <taxon>Haptista</taxon>
        <taxon>Haptophyta</taxon>
        <taxon>Prymnesiophyceae</taxon>
        <taxon>Isochrysidales</taxon>
        <taxon>Noelaerhabdaceae</taxon>
        <taxon>Emiliania</taxon>
    </lineage>
</organism>
<name>A0A0D3JV14_EMIH1</name>
<keyword evidence="12" id="KW-1185">Reference proteome</keyword>
<evidence type="ECO:0000256" key="1">
    <source>
        <dbReference type="ARBA" id="ARBA00004323"/>
    </source>
</evidence>
<dbReference type="EC" id="2.4.1.-" evidence="10"/>
<dbReference type="GeneID" id="17272892"/>
<dbReference type="AlphaFoldDB" id="A0A0D3JV14"/>
<reference evidence="11" key="2">
    <citation type="submission" date="2024-10" db="UniProtKB">
        <authorList>
            <consortium name="EnsemblProtists"/>
        </authorList>
    </citation>
    <scope>IDENTIFICATION</scope>
</reference>
<proteinExistence type="inferred from homology"/>
<protein>
    <recommendedName>
        <fullName evidence="10">Hexosyltransferase</fullName>
        <ecNumber evidence="10">2.4.1.-</ecNumber>
    </recommendedName>
</protein>
<keyword evidence="6" id="KW-0735">Signal-anchor</keyword>
<dbReference type="RefSeq" id="XP_005779778.1">
    <property type="nucleotide sequence ID" value="XM_005779721.1"/>
</dbReference>
<dbReference type="PANTHER" id="PTHR11214">
    <property type="entry name" value="BETA-1,3-N-ACETYLGLUCOSAMINYLTRANSFERASE"/>
    <property type="match status" value="1"/>
</dbReference>
<evidence type="ECO:0000256" key="10">
    <source>
        <dbReference type="RuleBase" id="RU363063"/>
    </source>
</evidence>
<evidence type="ECO:0000256" key="8">
    <source>
        <dbReference type="ARBA" id="ARBA00023034"/>
    </source>
</evidence>
<dbReference type="GO" id="GO:0016758">
    <property type="term" value="F:hexosyltransferase activity"/>
    <property type="evidence" value="ECO:0007669"/>
    <property type="project" value="InterPro"/>
</dbReference>
<keyword evidence="4" id="KW-0808">Transferase</keyword>
<comment type="subcellular location">
    <subcellularLocation>
        <location evidence="1 10">Golgi apparatus membrane</location>
        <topology evidence="1 10">Single-pass type II membrane protein</topology>
    </subcellularLocation>
</comment>
<dbReference type="Pfam" id="PF01762">
    <property type="entry name" value="Galactosyl_T"/>
    <property type="match status" value="1"/>
</dbReference>
<dbReference type="KEGG" id="ehx:EMIHUDRAFT_114706"/>
<sequence length="337" mass="37133">MAAPGAEARRGDIRSLVLAPAGPAGRMSHVFVLGESGGNGTSAAEVALAQEERRHGDLLLLRVRENMNAGKTLEYFVAVAHCWRAAAAPSWVAKADDDSFVNLPVLLRALEPLRGVRDGQFGVRIVGADRVVLDCAYNSRELAPMCGSCEPENGAYRVDAADRRFCKWAGQLYGFTTDVVRWIAASAPALRASRMGLYAGHEDAVAARWLRLGHRGKRAFAIGPSISLPGWNRLWANGSRRAGFEPSCQNWWQRAVVVHRLKLDRDLRMVAACVERHGRGRRPLRSCAAPARSGERRAAVEEREALPRRVPGARYVRRVGDWVWREKARVGKSSFGH</sequence>